<keyword evidence="4" id="KW-0560">Oxidoreductase</keyword>
<dbReference type="Pfam" id="PF07992">
    <property type="entry name" value="Pyr_redox_2"/>
    <property type="match status" value="1"/>
</dbReference>
<dbReference type="SUPFAM" id="SSF51905">
    <property type="entry name" value="FAD/NAD(P)-binding domain"/>
    <property type="match status" value="2"/>
</dbReference>
<dbReference type="EMBL" id="WIQZ01000068">
    <property type="protein sequence ID" value="KAF3128709.1"/>
    <property type="molecule type" value="Genomic_DNA"/>
</dbReference>
<keyword evidence="3" id="KW-0274">FAD</keyword>
<dbReference type="PANTHER" id="PTHR43735:SF3">
    <property type="entry name" value="FERROPTOSIS SUPPRESSOR PROTEIN 1"/>
    <property type="match status" value="1"/>
</dbReference>
<dbReference type="PANTHER" id="PTHR43735">
    <property type="entry name" value="APOPTOSIS-INDUCING FACTOR 1"/>
    <property type="match status" value="1"/>
</dbReference>
<organism evidence="7 8">
    <name type="scientific">Orbilia oligospora</name>
    <name type="common">Nematode-trapping fungus</name>
    <name type="synonym">Arthrobotrys oligospora</name>
    <dbReference type="NCBI Taxonomy" id="2813651"/>
    <lineage>
        <taxon>Eukaryota</taxon>
        <taxon>Fungi</taxon>
        <taxon>Dikarya</taxon>
        <taxon>Ascomycota</taxon>
        <taxon>Pezizomycotina</taxon>
        <taxon>Orbiliomycetes</taxon>
        <taxon>Orbiliales</taxon>
        <taxon>Orbiliaceae</taxon>
        <taxon>Orbilia</taxon>
    </lineage>
</organism>
<evidence type="ECO:0000256" key="5">
    <source>
        <dbReference type="SAM" id="MobiDB-lite"/>
    </source>
</evidence>
<sequence>MAAHEIVILGGSYGGLATAHDLVKKYIPSVSKVTGQKYHITMISLSTHFHFPVAVPRAVVDPSLIPITKLEVPIKGKIPFPEDQFTFVHAEITSFDPGSRTVYYTLLDDEYNKGAGGSIHYDSLFIALGSHTKHPAFKPKASHLEVIREIEKLNGEINGAKSIVIAGGGPVAVETAGELGSKYGTSKSVTLVTNGPRLLHNVNPDIGTNAKYFLEKMGIHVTLNANVTSATKLETGQTRVQFGQDQSVDVDLYIDATGVIPNNEPIPKELLTDRGFLEVDAYQRATKAGALVYGIGDIVGGWAQIAELVFIKGVVFGNWAHEVSSGKVGKETAWETPKNSMMLVPVGTKKAVATAFGWRFPSIFGWLLKGRDYMIGKAEATVINALAAPMESLEAEHHLTKRMLSASKAANYFGGFLLVPRSELSSWTTENAGLLNSYLVFSRKVREEITKLKTEPYVALLRAYSSRYAKQMYPDNPLTFISWQEFVNEGLIKALHRPWGEKWKLPEFTLSPDDRLKGLSAGLLEVYPHAEIENEEDFNNRPLLRSAKITTVEYVAEFSLPFPSISALSDWLFDPRPPPDESGQVQDDLDDLDEPGQVRGGLDGLDDSDDPLFIELDRRERMEVSLRAIYSQLGVLVEDLRGFNLQVQLAGNIPIPPENAQPIIKIIKETIDGWEQLKDLVGVLATTMRLLKETLE</sequence>
<name>A0A7C8NRX8_ORBOL</name>
<dbReference type="PRINTS" id="PR00368">
    <property type="entry name" value="FADPNR"/>
</dbReference>
<dbReference type="AlphaFoldDB" id="A0A7C8NRX8"/>
<feature type="region of interest" description="Disordered" evidence="5">
    <location>
        <begin position="576"/>
        <end position="606"/>
    </location>
</feature>
<dbReference type="Gene3D" id="3.50.50.100">
    <property type="match status" value="1"/>
</dbReference>
<comment type="caution">
    <text evidence="7">The sequence shown here is derived from an EMBL/GenBank/DDBJ whole genome shotgun (WGS) entry which is preliminary data.</text>
</comment>
<feature type="domain" description="FAD/NAD(P)-binding" evidence="6">
    <location>
        <begin position="5"/>
        <end position="304"/>
    </location>
</feature>
<evidence type="ECO:0000256" key="4">
    <source>
        <dbReference type="ARBA" id="ARBA00023002"/>
    </source>
</evidence>
<protein>
    <recommendedName>
        <fullName evidence="6">FAD/NAD(P)-binding domain-containing protein</fullName>
    </recommendedName>
</protein>
<evidence type="ECO:0000256" key="1">
    <source>
        <dbReference type="ARBA" id="ARBA00006442"/>
    </source>
</evidence>
<dbReference type="GO" id="GO:0004174">
    <property type="term" value="F:electron-transferring-flavoprotein dehydrogenase activity"/>
    <property type="evidence" value="ECO:0007669"/>
    <property type="project" value="TreeGrafter"/>
</dbReference>
<evidence type="ECO:0000259" key="6">
    <source>
        <dbReference type="Pfam" id="PF07992"/>
    </source>
</evidence>
<accession>A0A7C8NRX8</accession>
<dbReference type="PRINTS" id="PR00411">
    <property type="entry name" value="PNDRDTASEI"/>
</dbReference>
<evidence type="ECO:0000256" key="3">
    <source>
        <dbReference type="ARBA" id="ARBA00022827"/>
    </source>
</evidence>
<evidence type="ECO:0000256" key="2">
    <source>
        <dbReference type="ARBA" id="ARBA00022630"/>
    </source>
</evidence>
<dbReference type="GO" id="GO:0005737">
    <property type="term" value="C:cytoplasm"/>
    <property type="evidence" value="ECO:0007669"/>
    <property type="project" value="TreeGrafter"/>
</dbReference>
<keyword evidence="2" id="KW-0285">Flavoprotein</keyword>
<dbReference type="InterPro" id="IPR036188">
    <property type="entry name" value="FAD/NAD-bd_sf"/>
</dbReference>
<evidence type="ECO:0000313" key="8">
    <source>
        <dbReference type="Proteomes" id="UP000480548"/>
    </source>
</evidence>
<proteinExistence type="inferred from homology"/>
<dbReference type="GO" id="GO:0050660">
    <property type="term" value="F:flavin adenine dinucleotide binding"/>
    <property type="evidence" value="ECO:0007669"/>
    <property type="project" value="TreeGrafter"/>
</dbReference>
<comment type="similarity">
    <text evidence="1">Belongs to the FAD-dependent oxidoreductase family.</text>
</comment>
<evidence type="ECO:0000313" key="7">
    <source>
        <dbReference type="EMBL" id="KAF3128709.1"/>
    </source>
</evidence>
<gene>
    <name evidence="7" type="ORF">TWF703_009290</name>
</gene>
<reference evidence="7 8" key="1">
    <citation type="submission" date="2019-06" db="EMBL/GenBank/DDBJ databases">
        <authorList>
            <person name="Palmer J.M."/>
        </authorList>
    </citation>
    <scope>NUCLEOTIDE SEQUENCE [LARGE SCALE GENOMIC DNA]</scope>
    <source>
        <strain evidence="7 8">TWF703</strain>
    </source>
</reference>
<dbReference type="Proteomes" id="UP000480548">
    <property type="component" value="Unassembled WGS sequence"/>
</dbReference>
<dbReference type="InterPro" id="IPR023753">
    <property type="entry name" value="FAD/NAD-binding_dom"/>
</dbReference>